<accession>A0A5E4MXB6</accession>
<feature type="non-terminal residue" evidence="1">
    <location>
        <position position="184"/>
    </location>
</feature>
<dbReference type="EMBL" id="CABPRJ010001047">
    <property type="protein sequence ID" value="VVC35075.1"/>
    <property type="molecule type" value="Genomic_DNA"/>
</dbReference>
<name>A0A5E4MXB6_9HEMI</name>
<sequence length="184" mass="20455">MNCSNCNCDLATADCIQCSKCSKLFHIACSSIVCLTGSILKSRCSSWLYTICEGARLGVRKSPARARNLIIFNAPEPDGNNENDISLIKSVFHVLTPNIAPAIVSRLGQKTSKPRPLKVTLHEPSDIFIILKNKHKLRTSPIYGSIRISPDRTIMQRNQLRDIMGKIEERKAAGESNLVMKFVK</sequence>
<dbReference type="OrthoDB" id="6596241at2759"/>
<evidence type="ECO:0000313" key="2">
    <source>
        <dbReference type="Proteomes" id="UP000325440"/>
    </source>
</evidence>
<organism evidence="1 2">
    <name type="scientific">Cinara cedri</name>
    <dbReference type="NCBI Taxonomy" id="506608"/>
    <lineage>
        <taxon>Eukaryota</taxon>
        <taxon>Metazoa</taxon>
        <taxon>Ecdysozoa</taxon>
        <taxon>Arthropoda</taxon>
        <taxon>Hexapoda</taxon>
        <taxon>Insecta</taxon>
        <taxon>Pterygota</taxon>
        <taxon>Neoptera</taxon>
        <taxon>Paraneoptera</taxon>
        <taxon>Hemiptera</taxon>
        <taxon>Sternorrhyncha</taxon>
        <taxon>Aphidomorpha</taxon>
        <taxon>Aphidoidea</taxon>
        <taxon>Aphididae</taxon>
        <taxon>Lachninae</taxon>
        <taxon>Cinara</taxon>
    </lineage>
</organism>
<dbReference type="AlphaFoldDB" id="A0A5E4MXB6"/>
<protein>
    <submittedName>
        <fullName evidence="1">Zinc finger, RING/FYVE/PHD-type</fullName>
    </submittedName>
</protein>
<gene>
    <name evidence="1" type="ORF">CINCED_3A013206</name>
</gene>
<evidence type="ECO:0000313" key="1">
    <source>
        <dbReference type="EMBL" id="VVC35075.1"/>
    </source>
</evidence>
<keyword evidence="2" id="KW-1185">Reference proteome</keyword>
<dbReference type="Proteomes" id="UP000325440">
    <property type="component" value="Unassembled WGS sequence"/>
</dbReference>
<proteinExistence type="predicted"/>
<reference evidence="1 2" key="1">
    <citation type="submission" date="2019-08" db="EMBL/GenBank/DDBJ databases">
        <authorList>
            <person name="Alioto T."/>
            <person name="Alioto T."/>
            <person name="Gomez Garrido J."/>
        </authorList>
    </citation>
    <scope>NUCLEOTIDE SEQUENCE [LARGE SCALE GENOMIC DNA]</scope>
</reference>